<dbReference type="InterPro" id="IPR021301">
    <property type="entry name" value="DUF2779"/>
</dbReference>
<proteinExistence type="predicted"/>
<protein>
    <submittedName>
        <fullName evidence="2">Domain of uncharacterized function(DUF2779)</fullName>
    </submittedName>
</protein>
<evidence type="ECO:0000313" key="3">
    <source>
        <dbReference type="Proteomes" id="UP000290942"/>
    </source>
</evidence>
<dbReference type="EMBL" id="LR214970">
    <property type="protein sequence ID" value="VEU60907.1"/>
    <property type="molecule type" value="Genomic_DNA"/>
</dbReference>
<evidence type="ECO:0000259" key="1">
    <source>
        <dbReference type="Pfam" id="PF11074"/>
    </source>
</evidence>
<reference evidence="2 3" key="1">
    <citation type="submission" date="2019-01" db="EMBL/GenBank/DDBJ databases">
        <authorList>
            <consortium name="Pathogen Informatics"/>
        </authorList>
    </citation>
    <scope>NUCLEOTIDE SEQUENCE [LARGE SCALE GENOMIC DNA]</scope>
    <source>
        <strain evidence="2 3">NCTC10122</strain>
    </source>
</reference>
<dbReference type="AlphaFoldDB" id="A0A449A9F3"/>
<gene>
    <name evidence="2" type="ORF">NCTC10122_00512</name>
</gene>
<name>A0A449A9F3_9BACT</name>
<evidence type="ECO:0000313" key="2">
    <source>
        <dbReference type="EMBL" id="VEU60907.1"/>
    </source>
</evidence>
<feature type="domain" description="DUF2779" evidence="1">
    <location>
        <begin position="454"/>
        <end position="590"/>
    </location>
</feature>
<accession>A0A449A9F3</accession>
<dbReference type="NCBIfam" id="NF045869">
    <property type="entry name" value="UU173_fam"/>
    <property type="match status" value="1"/>
</dbReference>
<dbReference type="RefSeq" id="WP_129687778.1">
    <property type="nucleotide sequence ID" value="NZ_LR214970.1"/>
</dbReference>
<dbReference type="Proteomes" id="UP000290942">
    <property type="component" value="Chromosome"/>
</dbReference>
<dbReference type="Pfam" id="PF11074">
    <property type="entry name" value="DUF2779"/>
    <property type="match status" value="1"/>
</dbReference>
<organism evidence="2 3">
    <name type="scientific">Mycoplasmopsis bovigenitalium</name>
    <dbReference type="NCBI Taxonomy" id="2112"/>
    <lineage>
        <taxon>Bacteria</taxon>
        <taxon>Bacillati</taxon>
        <taxon>Mycoplasmatota</taxon>
        <taxon>Mycoplasmoidales</taxon>
        <taxon>Metamycoplasmataceae</taxon>
        <taxon>Mycoplasmopsis</taxon>
    </lineage>
</organism>
<sequence>MKILNFQKLDKEKDVVITFNHYRDSYITQDYFVWAPKDSDGLYNIPNIDANEFKLYELEKTNEAKSSTTMHNFAFSDIEDDEEDELLDKIYKNQNEAFLSNEWNYKSENKGMFEKAYSQAVDFLIKSIDISIEKVKFNKRIYTTETLHNANQNIIDFVFNDDKELIIDPVFVYKVKTKENFYVKATCFAYDKTSKTLFLYKPTSSTKINDYLTAHFVYNTAINCGLAVQNVKFIIFDPSPNHYKKGIISFVFTEGIQSSQSTKSVSRKGVTLYKEENEIKLSEQINAGWVMQKGICEGMPTTIINAVKNNLVWANPRQNKDGDLSKLKYNKNEKCVLFDFDQKIEKIIEARQITLPLYSEVKNGVTTFSVLNSDTSWAKNKILNNTIKNLYLGDKYLFSAGHNGCNAAQKGILDQNYINIVKSNVDSLYAFPNYFSSEAIELISTLLVKDQSIVWYDYEGVTNLIPLFDNLKSWRQVPSQVSVIKTINGAVNYQNDIVKDPKNLELIDLVEIILEVYQNKADKYVVFNKNYENSRNLEIRDFVEKEYKKSNKAFIYEMEKRNIKSFLEFQSIVLHIINNTFDLLWFFNKAEKPISSNNLIFGTKYVPYSKYHNPIFDLDFQNFTGTLDDYVNVCKNAQSQLNKGINDIRLIRIVELLGFTSIKKLEKMISKNKYKYRFSIKEYANLDVKNGSMALEIAISRSSGMIGETQWNAKLESLKEYCHNDVVAMIVVYEFILNYIASVFPNILDFEFKIEKNQILKLDFDNKKLMAVNNEIQ</sequence>